<keyword evidence="1" id="KW-0732">Signal</keyword>
<feature type="chain" id="PRO_5022880500" description="DUF2961 domain-containing protein" evidence="1">
    <location>
        <begin position="28"/>
        <end position="335"/>
    </location>
</feature>
<dbReference type="Proteomes" id="UP000324233">
    <property type="component" value="Chromosome"/>
</dbReference>
<keyword evidence="3" id="KW-1185">Reference proteome</keyword>
<dbReference type="AlphaFoldDB" id="A0A5B9W1S9"/>
<evidence type="ECO:0000256" key="1">
    <source>
        <dbReference type="SAM" id="SignalP"/>
    </source>
</evidence>
<proteinExistence type="predicted"/>
<sequence length="335" mass="37250" precursor="true">MMTRKRLVRGLLLGPLILAGAIQSASAEPPAPADEARAPAPPMRLFGGMGKEVKISPGEEKVLFERAGAGTLTHMWFGGDWPAWGDTRIRIYVDGEERPGIDMALFLGHGIGWGNDAAPWGTNRVGKTGRPSGVYNTYRIPFGKGVKVTATMAPSVRDPQVFWWIVRGLTDYPVRLGGITLPPSARLKLHRLDKVRAEPLKDVTIADTPARGLLYAVTFEAISDNFNYLEACLRAYPNGAKEPVWMSSGTEDYFLGTYYFNAGLYHNPVAGLTHCDPDRPGSSYRFSAYRFHEDDPVPFQEGLRLVWRNGEELDGHRYGDPKPTTLTSYVWTYEW</sequence>
<dbReference type="EMBL" id="CP042997">
    <property type="protein sequence ID" value="QEH34151.1"/>
    <property type="molecule type" value="Genomic_DNA"/>
</dbReference>
<evidence type="ECO:0008006" key="4">
    <source>
        <dbReference type="Google" id="ProtNLM"/>
    </source>
</evidence>
<evidence type="ECO:0000313" key="3">
    <source>
        <dbReference type="Proteomes" id="UP000324233"/>
    </source>
</evidence>
<accession>A0A5B9W1S9</accession>
<gene>
    <name evidence="2" type="ORF">OJF2_26860</name>
</gene>
<feature type="signal peptide" evidence="1">
    <location>
        <begin position="1"/>
        <end position="27"/>
    </location>
</feature>
<evidence type="ECO:0000313" key="2">
    <source>
        <dbReference type="EMBL" id="QEH34151.1"/>
    </source>
</evidence>
<reference evidence="2 3" key="1">
    <citation type="submission" date="2019-08" db="EMBL/GenBank/DDBJ databases">
        <title>Deep-cultivation of Planctomycetes and their phenomic and genomic characterization uncovers novel biology.</title>
        <authorList>
            <person name="Wiegand S."/>
            <person name="Jogler M."/>
            <person name="Boedeker C."/>
            <person name="Pinto D."/>
            <person name="Vollmers J."/>
            <person name="Rivas-Marin E."/>
            <person name="Kohn T."/>
            <person name="Peeters S.H."/>
            <person name="Heuer A."/>
            <person name="Rast P."/>
            <person name="Oberbeckmann S."/>
            <person name="Bunk B."/>
            <person name="Jeske O."/>
            <person name="Meyerdierks A."/>
            <person name="Storesund J.E."/>
            <person name="Kallscheuer N."/>
            <person name="Luecker S."/>
            <person name="Lage O.M."/>
            <person name="Pohl T."/>
            <person name="Merkel B.J."/>
            <person name="Hornburger P."/>
            <person name="Mueller R.-W."/>
            <person name="Bruemmer F."/>
            <person name="Labrenz M."/>
            <person name="Spormann A.M."/>
            <person name="Op den Camp H."/>
            <person name="Overmann J."/>
            <person name="Amann R."/>
            <person name="Jetten M.S.M."/>
            <person name="Mascher T."/>
            <person name="Medema M.H."/>
            <person name="Devos D.P."/>
            <person name="Kaster A.-K."/>
            <person name="Ovreas L."/>
            <person name="Rohde M."/>
            <person name="Galperin M.Y."/>
            <person name="Jogler C."/>
        </authorList>
    </citation>
    <scope>NUCLEOTIDE SEQUENCE [LARGE SCALE GENOMIC DNA]</scope>
    <source>
        <strain evidence="2 3">OJF2</strain>
    </source>
</reference>
<dbReference type="RefSeq" id="WP_168221761.1">
    <property type="nucleotide sequence ID" value="NZ_CP042997.1"/>
</dbReference>
<dbReference type="KEGG" id="agv:OJF2_26860"/>
<dbReference type="Gene3D" id="2.60.120.1390">
    <property type="match status" value="2"/>
</dbReference>
<organism evidence="2 3">
    <name type="scientific">Aquisphaera giovannonii</name>
    <dbReference type="NCBI Taxonomy" id="406548"/>
    <lineage>
        <taxon>Bacteria</taxon>
        <taxon>Pseudomonadati</taxon>
        <taxon>Planctomycetota</taxon>
        <taxon>Planctomycetia</taxon>
        <taxon>Isosphaerales</taxon>
        <taxon>Isosphaeraceae</taxon>
        <taxon>Aquisphaera</taxon>
    </lineage>
</organism>
<protein>
    <recommendedName>
        <fullName evidence="4">DUF2961 domain-containing protein</fullName>
    </recommendedName>
</protein>
<dbReference type="InterPro" id="IPR021345">
    <property type="entry name" value="DUF2961"/>
</dbReference>
<dbReference type="Pfam" id="PF11175">
    <property type="entry name" value="DUF2961"/>
    <property type="match status" value="1"/>
</dbReference>
<name>A0A5B9W1S9_9BACT</name>